<sequence>MVGVTITKHEKETRGEYIAHVADSDAVGCLTWVERDGVHFADHTLVPPEIGNRGVAMRLVEAMVADARENQFKVAPVCSYVVAAFNRHPDWNDVRA</sequence>
<dbReference type="PANTHER" id="PTHR31435">
    <property type="entry name" value="PROTEIN NATD1"/>
    <property type="match status" value="1"/>
</dbReference>
<keyword evidence="3" id="KW-1185">Reference proteome</keyword>
<dbReference type="RefSeq" id="WP_079730001.1">
    <property type="nucleotide sequence ID" value="NZ_FVZE01000002.1"/>
</dbReference>
<dbReference type="Proteomes" id="UP000190989">
    <property type="component" value="Unassembled WGS sequence"/>
</dbReference>
<dbReference type="PANTHER" id="PTHR31435:SF10">
    <property type="entry name" value="BSR4717 PROTEIN"/>
    <property type="match status" value="1"/>
</dbReference>
<evidence type="ECO:0000313" key="3">
    <source>
        <dbReference type="Proteomes" id="UP000190989"/>
    </source>
</evidence>
<dbReference type="InterPro" id="IPR031165">
    <property type="entry name" value="GNAT_YJDJ"/>
</dbReference>
<proteinExistence type="predicted"/>
<evidence type="ECO:0000259" key="1">
    <source>
        <dbReference type="PROSITE" id="PS51729"/>
    </source>
</evidence>
<dbReference type="PROSITE" id="PS51729">
    <property type="entry name" value="GNAT_YJDJ"/>
    <property type="match status" value="1"/>
</dbReference>
<dbReference type="SUPFAM" id="SSF55729">
    <property type="entry name" value="Acyl-CoA N-acyltransferases (Nat)"/>
    <property type="match status" value="1"/>
</dbReference>
<dbReference type="Pfam" id="PF14542">
    <property type="entry name" value="Acetyltransf_CG"/>
    <property type="match status" value="1"/>
</dbReference>
<evidence type="ECO:0000313" key="2">
    <source>
        <dbReference type="EMBL" id="SLJ93966.1"/>
    </source>
</evidence>
<organism evidence="2 3">
    <name type="scientific">Novosphingobium mathurense</name>
    <dbReference type="NCBI Taxonomy" id="428990"/>
    <lineage>
        <taxon>Bacteria</taxon>
        <taxon>Pseudomonadati</taxon>
        <taxon>Pseudomonadota</taxon>
        <taxon>Alphaproteobacteria</taxon>
        <taxon>Sphingomonadales</taxon>
        <taxon>Sphingomonadaceae</taxon>
        <taxon>Novosphingobium</taxon>
    </lineage>
</organism>
<name>A0A1U6HDX8_9SPHN</name>
<dbReference type="EMBL" id="FVZE01000002">
    <property type="protein sequence ID" value="SLJ93966.1"/>
    <property type="molecule type" value="Genomic_DNA"/>
</dbReference>
<dbReference type="InterPro" id="IPR045057">
    <property type="entry name" value="Gcn5-rel_NAT"/>
</dbReference>
<dbReference type="STRING" id="428990.SAMN06295987_102215"/>
<gene>
    <name evidence="2" type="ORF">SAMN06295987_102215</name>
</gene>
<dbReference type="Gene3D" id="3.40.630.30">
    <property type="match status" value="1"/>
</dbReference>
<accession>A0A1U6HDX8</accession>
<reference evidence="3" key="1">
    <citation type="submission" date="2017-02" db="EMBL/GenBank/DDBJ databases">
        <authorList>
            <person name="Varghese N."/>
            <person name="Submissions S."/>
        </authorList>
    </citation>
    <scope>NUCLEOTIDE SEQUENCE [LARGE SCALE GENOMIC DNA]</scope>
    <source>
        <strain evidence="3">SM117</strain>
    </source>
</reference>
<dbReference type="InterPro" id="IPR016181">
    <property type="entry name" value="Acyl_CoA_acyltransferase"/>
</dbReference>
<dbReference type="AlphaFoldDB" id="A0A1U6HDX8"/>
<feature type="domain" description="N-acetyltransferase" evidence="1">
    <location>
        <begin position="9"/>
        <end position="96"/>
    </location>
</feature>
<protein>
    <recommendedName>
        <fullName evidence="1">N-acetyltransferase domain-containing protein</fullName>
    </recommendedName>
</protein>